<keyword evidence="3" id="KW-1185">Reference proteome</keyword>
<proteinExistence type="predicted"/>
<name>A0AAP0FBD9_9MAGN</name>
<protein>
    <submittedName>
        <fullName evidence="2">Uncharacterized protein</fullName>
    </submittedName>
</protein>
<evidence type="ECO:0000313" key="3">
    <source>
        <dbReference type="Proteomes" id="UP001419268"/>
    </source>
</evidence>
<comment type="caution">
    <text evidence="2">The sequence shown here is derived from an EMBL/GenBank/DDBJ whole genome shotgun (WGS) entry which is preliminary data.</text>
</comment>
<gene>
    <name evidence="2" type="ORF">Scep_021522</name>
</gene>
<sequence>MAPAGVAARARRNDSRKSSSDSGARPGRIGSDEPATTRRDETRREKLQRRGSGAAASERRAMAGRRQRGGAFLAVDTTTRWSFIVVHCFVMINIVEIVVDRVGPLASESWLLFICDMSSYPNAVDISQLSVRWGL</sequence>
<dbReference type="AlphaFoldDB" id="A0AAP0FBD9"/>
<evidence type="ECO:0000313" key="2">
    <source>
        <dbReference type="EMBL" id="KAK9104678.1"/>
    </source>
</evidence>
<feature type="compositionally biased region" description="Basic and acidic residues" evidence="1">
    <location>
        <begin position="35"/>
        <end position="45"/>
    </location>
</feature>
<evidence type="ECO:0000256" key="1">
    <source>
        <dbReference type="SAM" id="MobiDB-lite"/>
    </source>
</evidence>
<dbReference type="Proteomes" id="UP001419268">
    <property type="component" value="Unassembled WGS sequence"/>
</dbReference>
<reference evidence="2 3" key="1">
    <citation type="submission" date="2024-01" db="EMBL/GenBank/DDBJ databases">
        <title>Genome assemblies of Stephania.</title>
        <authorList>
            <person name="Yang L."/>
        </authorList>
    </citation>
    <scope>NUCLEOTIDE SEQUENCE [LARGE SCALE GENOMIC DNA]</scope>
    <source>
        <strain evidence="2">JXDWG</strain>
        <tissue evidence="2">Leaf</tissue>
    </source>
</reference>
<organism evidence="2 3">
    <name type="scientific">Stephania cephalantha</name>
    <dbReference type="NCBI Taxonomy" id="152367"/>
    <lineage>
        <taxon>Eukaryota</taxon>
        <taxon>Viridiplantae</taxon>
        <taxon>Streptophyta</taxon>
        <taxon>Embryophyta</taxon>
        <taxon>Tracheophyta</taxon>
        <taxon>Spermatophyta</taxon>
        <taxon>Magnoliopsida</taxon>
        <taxon>Ranunculales</taxon>
        <taxon>Menispermaceae</taxon>
        <taxon>Menispermoideae</taxon>
        <taxon>Cissampelideae</taxon>
        <taxon>Stephania</taxon>
    </lineage>
</organism>
<feature type="region of interest" description="Disordered" evidence="1">
    <location>
        <begin position="1"/>
        <end position="67"/>
    </location>
</feature>
<dbReference type="EMBL" id="JBBNAG010000009">
    <property type="protein sequence ID" value="KAK9104678.1"/>
    <property type="molecule type" value="Genomic_DNA"/>
</dbReference>
<accession>A0AAP0FBD9</accession>